<reference evidence="2" key="1">
    <citation type="submission" date="2021-06" db="EMBL/GenBank/DDBJ databases">
        <authorList>
            <person name="Kallberg Y."/>
            <person name="Tangrot J."/>
            <person name="Rosling A."/>
        </authorList>
    </citation>
    <scope>NUCLEOTIDE SEQUENCE</scope>
    <source>
        <strain evidence="2">MA453B</strain>
    </source>
</reference>
<feature type="transmembrane region" description="Helical" evidence="1">
    <location>
        <begin position="25"/>
        <end position="44"/>
    </location>
</feature>
<feature type="non-terminal residue" evidence="2">
    <location>
        <position position="1"/>
    </location>
</feature>
<dbReference type="AlphaFoldDB" id="A0A9N9ANB3"/>
<name>A0A9N9ANB3_9GLOM</name>
<dbReference type="EMBL" id="CAJVPY010001749">
    <property type="protein sequence ID" value="CAG8535033.1"/>
    <property type="molecule type" value="Genomic_DNA"/>
</dbReference>
<comment type="caution">
    <text evidence="2">The sequence shown here is derived from an EMBL/GenBank/DDBJ whole genome shotgun (WGS) entry which is preliminary data.</text>
</comment>
<evidence type="ECO:0000313" key="2">
    <source>
        <dbReference type="EMBL" id="CAG8535033.1"/>
    </source>
</evidence>
<evidence type="ECO:0000256" key="1">
    <source>
        <dbReference type="SAM" id="Phobius"/>
    </source>
</evidence>
<organism evidence="2 3">
    <name type="scientific">Dentiscutata erythropus</name>
    <dbReference type="NCBI Taxonomy" id="1348616"/>
    <lineage>
        <taxon>Eukaryota</taxon>
        <taxon>Fungi</taxon>
        <taxon>Fungi incertae sedis</taxon>
        <taxon>Mucoromycota</taxon>
        <taxon>Glomeromycotina</taxon>
        <taxon>Glomeromycetes</taxon>
        <taxon>Diversisporales</taxon>
        <taxon>Gigasporaceae</taxon>
        <taxon>Dentiscutata</taxon>
    </lineage>
</organism>
<evidence type="ECO:0000313" key="3">
    <source>
        <dbReference type="Proteomes" id="UP000789405"/>
    </source>
</evidence>
<sequence>KDTVLKYQFGHGFSPDFGPGFGPSFSGFLGSFGTWVCRFLNYYYREGA</sequence>
<keyword evidence="1" id="KW-0812">Transmembrane</keyword>
<dbReference type="Proteomes" id="UP000789405">
    <property type="component" value="Unassembled WGS sequence"/>
</dbReference>
<keyword evidence="1" id="KW-1133">Transmembrane helix</keyword>
<accession>A0A9N9ANB3</accession>
<gene>
    <name evidence="2" type="ORF">DERYTH_LOCUS4528</name>
</gene>
<keyword evidence="1" id="KW-0472">Membrane</keyword>
<protein>
    <submittedName>
        <fullName evidence="2">1198_t:CDS:1</fullName>
    </submittedName>
</protein>
<keyword evidence="3" id="KW-1185">Reference proteome</keyword>
<proteinExistence type="predicted"/>